<accession>A0A2N9IRM1</accession>
<evidence type="ECO:0000256" key="1">
    <source>
        <dbReference type="SAM" id="MobiDB-lite"/>
    </source>
</evidence>
<sequence>MAPESRGVEAVFSRFSGEDSGQTREATVEPRVVRCSWSCHLSNAPRLVDQLAASRKESAREGGCPGGKMLLDLRETELGLERYGPANRGHQSVFGLSKGIFPIEIPARLGKILTIREFHIVSEHVLFLTHSGLRINSLGRSAQSRFWSGQRLGQTSVKLGPSWSNLPELWEMCSGPRFEALLMWWAPAGSEWLRSNLGQSWSTLVKLGQSWSNLLETREVCSGPRLEVFLMCRVSVGFDWFGLGCLVLRADTQENPEETAITVDNWVKDLLKQHNDSNNNTSNLQMILTLLWFLLASPNNASNTGLVRNTTHATSWTPDNNWREDSSERDLRRGCYIKRVWGFRASCQASFGQPILFGHNRSPDLHLKARLSEFDADAKYHGFL</sequence>
<protein>
    <submittedName>
        <fullName evidence="2">Uncharacterized protein</fullName>
    </submittedName>
</protein>
<organism evidence="2">
    <name type="scientific">Fagus sylvatica</name>
    <name type="common">Beechnut</name>
    <dbReference type="NCBI Taxonomy" id="28930"/>
    <lineage>
        <taxon>Eukaryota</taxon>
        <taxon>Viridiplantae</taxon>
        <taxon>Streptophyta</taxon>
        <taxon>Embryophyta</taxon>
        <taxon>Tracheophyta</taxon>
        <taxon>Spermatophyta</taxon>
        <taxon>Magnoliopsida</taxon>
        <taxon>eudicotyledons</taxon>
        <taxon>Gunneridae</taxon>
        <taxon>Pentapetalae</taxon>
        <taxon>rosids</taxon>
        <taxon>fabids</taxon>
        <taxon>Fagales</taxon>
        <taxon>Fagaceae</taxon>
        <taxon>Fagus</taxon>
    </lineage>
</organism>
<proteinExistence type="predicted"/>
<feature type="region of interest" description="Disordered" evidence="1">
    <location>
        <begin position="1"/>
        <end position="23"/>
    </location>
</feature>
<name>A0A2N9IRM1_FAGSY</name>
<dbReference type="EMBL" id="OIVN01006222">
    <property type="protein sequence ID" value="SPD28136.1"/>
    <property type="molecule type" value="Genomic_DNA"/>
</dbReference>
<dbReference type="AlphaFoldDB" id="A0A2N9IRM1"/>
<reference evidence="2" key="1">
    <citation type="submission" date="2018-02" db="EMBL/GenBank/DDBJ databases">
        <authorList>
            <person name="Cohen D.B."/>
            <person name="Kent A.D."/>
        </authorList>
    </citation>
    <scope>NUCLEOTIDE SEQUENCE</scope>
</reference>
<evidence type="ECO:0000313" key="2">
    <source>
        <dbReference type="EMBL" id="SPD28136.1"/>
    </source>
</evidence>
<gene>
    <name evidence="2" type="ORF">FSB_LOCUS56018</name>
</gene>